<dbReference type="Proteomes" id="UP001063350">
    <property type="component" value="Chromosome"/>
</dbReference>
<dbReference type="GO" id="GO:0000976">
    <property type="term" value="F:transcription cis-regulatory region binding"/>
    <property type="evidence" value="ECO:0007669"/>
    <property type="project" value="TreeGrafter"/>
</dbReference>
<dbReference type="RefSeq" id="WP_267926142.1">
    <property type="nucleotide sequence ID" value="NZ_AP024233.1"/>
</dbReference>
<dbReference type="FunFam" id="1.10.10.10:FF:000005">
    <property type="entry name" value="Two-component system response regulator"/>
    <property type="match status" value="1"/>
</dbReference>
<keyword evidence="5" id="KW-0804">Transcription</keyword>
<dbReference type="PROSITE" id="PS50110">
    <property type="entry name" value="RESPONSE_REGULATORY"/>
    <property type="match status" value="1"/>
</dbReference>
<dbReference type="SUPFAM" id="SSF46894">
    <property type="entry name" value="C-terminal effector domain of the bipartite response regulators"/>
    <property type="match status" value="1"/>
</dbReference>
<dbReference type="Gene3D" id="1.10.10.10">
    <property type="entry name" value="Winged helix-like DNA-binding domain superfamily/Winged helix DNA-binding domain"/>
    <property type="match status" value="1"/>
</dbReference>
<evidence type="ECO:0000313" key="11">
    <source>
        <dbReference type="Proteomes" id="UP001063350"/>
    </source>
</evidence>
<sequence length="225" mass="25304">MRILVIEDDRKIGSFLQKGLQEAGYAVDLASDGEEGLDAMQSGVYDAAVVDLMLPKLDGLTLIERIRNQGITTPVLILSAKRSVDDRIKGLQQGGDDYMVKPFSFGELLARIQALIRRDNRSAETHSLSFADLHMNLLTREVTRGGQVINLPAREFALLEYMLRNQGRILSKTSILEKVYDYSFDPQTNVVDVLVCRLRNKIDKDFDSKLIHTVRGMGYVLKQDS</sequence>
<keyword evidence="3" id="KW-0805">Transcription regulation</keyword>
<dbReference type="InterPro" id="IPR016032">
    <property type="entry name" value="Sig_transdc_resp-reg_C-effctor"/>
</dbReference>
<dbReference type="KEGG" id="ddu:GF1_17670"/>
<dbReference type="PANTHER" id="PTHR48111:SF76">
    <property type="entry name" value="TWO-COMPONENT RESPONSE REGULATOR"/>
    <property type="match status" value="1"/>
</dbReference>
<dbReference type="InterPro" id="IPR001789">
    <property type="entry name" value="Sig_transdc_resp-reg_receiver"/>
</dbReference>
<dbReference type="SMART" id="SM00862">
    <property type="entry name" value="Trans_reg_C"/>
    <property type="match status" value="1"/>
</dbReference>
<proteinExistence type="predicted"/>
<evidence type="ECO:0000256" key="1">
    <source>
        <dbReference type="ARBA" id="ARBA00022553"/>
    </source>
</evidence>
<dbReference type="InterPro" id="IPR036388">
    <property type="entry name" value="WH-like_DNA-bd_sf"/>
</dbReference>
<dbReference type="InterPro" id="IPR001867">
    <property type="entry name" value="OmpR/PhoB-type_DNA-bd"/>
</dbReference>
<evidence type="ECO:0000313" key="10">
    <source>
        <dbReference type="EMBL" id="BCO09391.1"/>
    </source>
</evidence>
<dbReference type="Gene3D" id="3.40.50.2300">
    <property type="match status" value="1"/>
</dbReference>
<dbReference type="AlphaFoldDB" id="A0A915U0U1"/>
<keyword evidence="11" id="KW-1185">Reference proteome</keyword>
<keyword evidence="1 6" id="KW-0597">Phosphoprotein</keyword>
<dbReference type="GO" id="GO:0006355">
    <property type="term" value="P:regulation of DNA-templated transcription"/>
    <property type="evidence" value="ECO:0007669"/>
    <property type="project" value="InterPro"/>
</dbReference>
<dbReference type="GO" id="GO:0032993">
    <property type="term" value="C:protein-DNA complex"/>
    <property type="evidence" value="ECO:0007669"/>
    <property type="project" value="TreeGrafter"/>
</dbReference>
<dbReference type="Pfam" id="PF00072">
    <property type="entry name" value="Response_reg"/>
    <property type="match status" value="1"/>
</dbReference>
<dbReference type="SMART" id="SM00448">
    <property type="entry name" value="REC"/>
    <property type="match status" value="1"/>
</dbReference>
<evidence type="ECO:0000256" key="2">
    <source>
        <dbReference type="ARBA" id="ARBA00023012"/>
    </source>
</evidence>
<dbReference type="GO" id="GO:0005829">
    <property type="term" value="C:cytosol"/>
    <property type="evidence" value="ECO:0007669"/>
    <property type="project" value="TreeGrafter"/>
</dbReference>
<evidence type="ECO:0000256" key="6">
    <source>
        <dbReference type="PROSITE-ProRule" id="PRU00169"/>
    </source>
</evidence>
<feature type="domain" description="Response regulatory" evidence="8">
    <location>
        <begin position="2"/>
        <end position="116"/>
    </location>
</feature>
<protein>
    <submittedName>
        <fullName evidence="10">DNA-binding response regulator</fullName>
    </submittedName>
</protein>
<dbReference type="CDD" id="cd00383">
    <property type="entry name" value="trans_reg_C"/>
    <property type="match status" value="1"/>
</dbReference>
<feature type="modified residue" description="4-aspartylphosphate" evidence="6">
    <location>
        <position position="51"/>
    </location>
</feature>
<dbReference type="SUPFAM" id="SSF52172">
    <property type="entry name" value="CheY-like"/>
    <property type="match status" value="1"/>
</dbReference>
<evidence type="ECO:0000259" key="8">
    <source>
        <dbReference type="PROSITE" id="PS50110"/>
    </source>
</evidence>
<keyword evidence="4 7" id="KW-0238">DNA-binding</keyword>
<organism evidence="10 11">
    <name type="scientific">Desulfolithobacter dissulfuricans</name>
    <dbReference type="NCBI Taxonomy" id="2795293"/>
    <lineage>
        <taxon>Bacteria</taxon>
        <taxon>Pseudomonadati</taxon>
        <taxon>Thermodesulfobacteriota</taxon>
        <taxon>Desulfobulbia</taxon>
        <taxon>Desulfobulbales</taxon>
        <taxon>Desulfobulbaceae</taxon>
        <taxon>Desulfolithobacter</taxon>
    </lineage>
</organism>
<dbReference type="PROSITE" id="PS51755">
    <property type="entry name" value="OMPR_PHOB"/>
    <property type="match status" value="1"/>
</dbReference>
<gene>
    <name evidence="10" type="ORF">GF1_17670</name>
</gene>
<evidence type="ECO:0000256" key="4">
    <source>
        <dbReference type="ARBA" id="ARBA00023125"/>
    </source>
</evidence>
<evidence type="ECO:0000256" key="3">
    <source>
        <dbReference type="ARBA" id="ARBA00023015"/>
    </source>
</evidence>
<dbReference type="CDD" id="cd17624">
    <property type="entry name" value="REC_OmpR_PmrA-like"/>
    <property type="match status" value="1"/>
</dbReference>
<evidence type="ECO:0000259" key="9">
    <source>
        <dbReference type="PROSITE" id="PS51755"/>
    </source>
</evidence>
<keyword evidence="2" id="KW-0902">Two-component regulatory system</keyword>
<evidence type="ECO:0000256" key="7">
    <source>
        <dbReference type="PROSITE-ProRule" id="PRU01091"/>
    </source>
</evidence>
<dbReference type="GO" id="GO:0000156">
    <property type="term" value="F:phosphorelay response regulator activity"/>
    <property type="evidence" value="ECO:0007669"/>
    <property type="project" value="TreeGrafter"/>
</dbReference>
<name>A0A915U0U1_9BACT</name>
<dbReference type="FunFam" id="3.40.50.2300:FF:000002">
    <property type="entry name" value="DNA-binding response regulator PhoP"/>
    <property type="match status" value="1"/>
</dbReference>
<dbReference type="Gene3D" id="6.10.250.690">
    <property type="match status" value="1"/>
</dbReference>
<feature type="domain" description="OmpR/PhoB-type" evidence="9">
    <location>
        <begin position="125"/>
        <end position="223"/>
    </location>
</feature>
<dbReference type="EMBL" id="AP024233">
    <property type="protein sequence ID" value="BCO09391.1"/>
    <property type="molecule type" value="Genomic_DNA"/>
</dbReference>
<dbReference type="InterPro" id="IPR039420">
    <property type="entry name" value="WalR-like"/>
</dbReference>
<feature type="DNA-binding region" description="OmpR/PhoB-type" evidence="7">
    <location>
        <begin position="125"/>
        <end position="223"/>
    </location>
</feature>
<evidence type="ECO:0000256" key="5">
    <source>
        <dbReference type="ARBA" id="ARBA00023163"/>
    </source>
</evidence>
<dbReference type="PANTHER" id="PTHR48111">
    <property type="entry name" value="REGULATOR OF RPOS"/>
    <property type="match status" value="1"/>
</dbReference>
<reference evidence="10" key="1">
    <citation type="submission" date="2020-12" db="EMBL/GenBank/DDBJ databases">
        <title>Desulfobium dissulfuricans gen. nov., sp. nov., a novel mesophilic, sulfate-reducing bacterium isolated from a deep-sea hydrothermal vent.</title>
        <authorList>
            <person name="Hashimoto Y."/>
            <person name="Tame A."/>
            <person name="Sawayama S."/>
            <person name="Miyazaki J."/>
            <person name="Takai K."/>
            <person name="Nakagawa S."/>
        </authorList>
    </citation>
    <scope>NUCLEOTIDE SEQUENCE</scope>
    <source>
        <strain evidence="10">GF1</strain>
    </source>
</reference>
<dbReference type="InterPro" id="IPR011006">
    <property type="entry name" value="CheY-like_superfamily"/>
</dbReference>
<dbReference type="Pfam" id="PF00486">
    <property type="entry name" value="Trans_reg_C"/>
    <property type="match status" value="1"/>
</dbReference>
<accession>A0A915U0U1</accession>